<dbReference type="Pfam" id="PF04357">
    <property type="entry name" value="TamB"/>
    <property type="match status" value="1"/>
</dbReference>
<keyword evidence="3 5" id="KW-1133">Transmembrane helix</keyword>
<reference evidence="7 8" key="1">
    <citation type="submission" date="2016-11" db="EMBL/GenBank/DDBJ databases">
        <authorList>
            <person name="Jaros S."/>
            <person name="Januszkiewicz K."/>
            <person name="Wedrychowicz H."/>
        </authorList>
    </citation>
    <scope>NUCLEOTIDE SEQUENCE [LARGE SCALE GENOMIC DNA]</scope>
    <source>
        <strain evidence="7 8">KHT3</strain>
    </source>
</reference>
<dbReference type="InterPro" id="IPR007452">
    <property type="entry name" value="TamB_C"/>
</dbReference>
<evidence type="ECO:0000256" key="1">
    <source>
        <dbReference type="ARBA" id="ARBA00004167"/>
    </source>
</evidence>
<keyword evidence="4 5" id="KW-0472">Membrane</keyword>
<dbReference type="PANTHER" id="PTHR30441">
    <property type="entry name" value="DUF748 DOMAIN-CONTAINING PROTEIN"/>
    <property type="match status" value="1"/>
</dbReference>
<dbReference type="PANTHER" id="PTHR30441:SF8">
    <property type="entry name" value="DUF748 DOMAIN-CONTAINING PROTEIN"/>
    <property type="match status" value="1"/>
</dbReference>
<evidence type="ECO:0000313" key="7">
    <source>
        <dbReference type="EMBL" id="SHL04645.1"/>
    </source>
</evidence>
<dbReference type="InterPro" id="IPR052894">
    <property type="entry name" value="AsmA-related"/>
</dbReference>
<dbReference type="GO" id="GO:0009306">
    <property type="term" value="P:protein secretion"/>
    <property type="evidence" value="ECO:0007669"/>
    <property type="project" value="InterPro"/>
</dbReference>
<protein>
    <recommendedName>
        <fullName evidence="6">Translocation and assembly module TamB C-terminal domain-containing protein</fullName>
    </recommendedName>
</protein>
<feature type="transmembrane region" description="Helical" evidence="5">
    <location>
        <begin position="23"/>
        <end position="44"/>
    </location>
</feature>
<dbReference type="GO" id="GO:0005886">
    <property type="term" value="C:plasma membrane"/>
    <property type="evidence" value="ECO:0007669"/>
    <property type="project" value="InterPro"/>
</dbReference>
<sequence length="1493" mass="165354">MEKKCPNPDKLSYFCLVKLLKRFISLTIWGVILLNVTLMAVSYIPQTQRFIGGKIARAVSDKLGTQVSIGRVDLGLFSRIIIDDVKILDQQQKEMLQVGRLSVRLELWPLLDGKISISSAQLFGAHFLLYKADAQSKPNFQFALDSLASKDTTSHNPLDLRIKSLIIRRSSLTYDQLDQPRTPEVFNPQHLKVQGLSAHINLRTLTDDSLNVNVKRLEFKEQSGLTVKRIKFHLAAGRKQSQLENLWVELPQSRVQIDSLHASYLLTDNGLQKGSIDYYGKISEARITPSELSCFVPILKDFKNPISIATSFKGSNTEVYTPSLLVSSAGHDLDINANGWISNWQQRPSWNLQLNHVAVSEGYLNLLSKAFPQIPSQLATLGNVQISGSCNRDKQGAGTLQSDIHTGAGDATVAMNLAADQTFGGTIDINALNLQKILGDNNLGKLTSTLKLNGKLNEGQKPDVNVEGTISQLDYKGYSYHNLTLNGGYKKGIVDANLDINDPHLEAQIHTELSDKQISHNKLNNIKLQASISKIDPLIIHLTDKWGDVTISGQLDADMAARNLNDAQGNIRLSKFHISATENHPAYSLDNLNITTGRENGIHYLTIKSDFADAELRGQFDYSTLAASLTNLLKSKLPTLPGLPATSTKANNNFVMRLMVSKSDWMRRLLGIDVQLRQPVTLQARVNDFTSELYLNGDLPSFAYNGSWYSDGYINISSPADTMRCNVSIQKLMDNGQHLDLGLSAHAANNNLTTSILWDNHDASERMSGQLNTIMQLYHNVANKPEAHLRIMPSHIILRGEGWNVEPSDVLYSDKFLLVDHFAVHHGSQHIIVDGIASKNETDSLTVDLREVEVGYILDLVNFHSVEFSGKATGKARAWQLFDEFKANADLNVNEFKFERGRMGVLHAKANWNHEAQQIDIHAVANDGSEAKTFVDGYVSPVHNTIDLGIRADGTSIEFMHNFTKSFLSSITGQGEGQVRLSGTLDNINLTGKLIVDGEATVTPLNTTYKLVRDTVIMIPDEIELHNMRIVDALGSEGTLSGGIHHEHLTNLSYDLFVRADNLLAYDFTDFGESTFYGTVYASGDVSISGHGNDVIINCNVTPQPGTVFVYNAASPDAISNQEFITWENNNTSMSSKASISSSAERATSRADDTDIYINFQINANPSAAVKLLMDQNTKDYITLYGNGSLRASFHNKGSFNMFGTYTVDHGTYGITIQNIIRKNFTFNRGGTIVFGGDPYQAALNLQAVYTVNGVSLSDLNIGNSFTNNTIRVNCLMNISGQPAAPRVDFDLEMPTVNADEQQMVRSIINGQQEMNQQVVYLLAIGRFYNQGVNNSGSNERTDQTTLAMQSFLSGTLSSQINTLINQFIKNDNWNFGANISTGNEGWHNAEYEGIINGRMLNNRLLINGQFGYRDNATQATPSFIGDFDVQYLLYPNGNLALKVYNQTNDRYFTKSSLNTQGIGLIMKKDFNGIRDLFTTKKKRRNGKEVKGK</sequence>
<dbReference type="GO" id="GO:0090313">
    <property type="term" value="P:regulation of protein targeting to membrane"/>
    <property type="evidence" value="ECO:0007669"/>
    <property type="project" value="TreeGrafter"/>
</dbReference>
<evidence type="ECO:0000259" key="6">
    <source>
        <dbReference type="Pfam" id="PF04357"/>
    </source>
</evidence>
<dbReference type="Proteomes" id="UP000184130">
    <property type="component" value="Unassembled WGS sequence"/>
</dbReference>
<evidence type="ECO:0000256" key="4">
    <source>
        <dbReference type="ARBA" id="ARBA00023136"/>
    </source>
</evidence>
<evidence type="ECO:0000256" key="2">
    <source>
        <dbReference type="ARBA" id="ARBA00022692"/>
    </source>
</evidence>
<keyword evidence="2 5" id="KW-0812">Transmembrane</keyword>
<evidence type="ECO:0000256" key="3">
    <source>
        <dbReference type="ARBA" id="ARBA00022989"/>
    </source>
</evidence>
<dbReference type="OrthoDB" id="680700at2"/>
<accession>A0A1M6XFQ5</accession>
<name>A0A1M6XFQ5_XYLRU</name>
<feature type="domain" description="Translocation and assembly module TamB C-terminal" evidence="6">
    <location>
        <begin position="1032"/>
        <end position="1471"/>
    </location>
</feature>
<proteinExistence type="predicted"/>
<evidence type="ECO:0000256" key="5">
    <source>
        <dbReference type="SAM" id="Phobius"/>
    </source>
</evidence>
<comment type="subcellular location">
    <subcellularLocation>
        <location evidence="1">Membrane</location>
        <topology evidence="1">Single-pass membrane protein</topology>
    </subcellularLocation>
</comment>
<dbReference type="EMBL" id="FRBD01000020">
    <property type="protein sequence ID" value="SHL04645.1"/>
    <property type="molecule type" value="Genomic_DNA"/>
</dbReference>
<organism evidence="7 8">
    <name type="scientific">Xylanibacter ruminicola</name>
    <name type="common">Prevotella ruminicola</name>
    <dbReference type="NCBI Taxonomy" id="839"/>
    <lineage>
        <taxon>Bacteria</taxon>
        <taxon>Pseudomonadati</taxon>
        <taxon>Bacteroidota</taxon>
        <taxon>Bacteroidia</taxon>
        <taxon>Bacteroidales</taxon>
        <taxon>Prevotellaceae</taxon>
        <taxon>Xylanibacter</taxon>
    </lineage>
</organism>
<gene>
    <name evidence="7" type="ORF">SAMN05216463_12033</name>
</gene>
<evidence type="ECO:0000313" key="8">
    <source>
        <dbReference type="Proteomes" id="UP000184130"/>
    </source>
</evidence>